<dbReference type="InterPro" id="IPR015422">
    <property type="entry name" value="PyrdxlP-dep_Trfase_small"/>
</dbReference>
<sequence>MQISNRLAQIKPSLTLAMNAKALELKEQGVMVTSLAIGEPDFPTPRHICEAAKAAIDANFCRYTAVPGIMELRKAVVNYFRNQYDLEADVSNVLVSAGGKHALYNYFITVLNPGDEVIIPAPYWVSYPDMVRLVDAVPVFISATSESHFKINAEQVRAAITPKTKLLILNSPNNPTGAVYTAEELDAIMKVAIDAGIMVIADEMYDQLVFEPAEMCSVSPYVAKYPEQVSILGGVSKSFAMTGWRMGYLVSHPDIIKKATVMQGQTTSSISSITQKAALAALTGPMDCIAEMRKAFHRRRDLALKIIGTWPFAVCPKPDGAFYLFVDVHKCYGPKASNSLELCKYLLEKLHVALTPGIAFGDDNCVRFSYAVSDEVLQESVTRVGEALAELADEASL</sequence>
<dbReference type="Pfam" id="PF00155">
    <property type="entry name" value="Aminotran_1_2"/>
    <property type="match status" value="1"/>
</dbReference>
<evidence type="ECO:0000259" key="7">
    <source>
        <dbReference type="Pfam" id="PF00155"/>
    </source>
</evidence>
<comment type="similarity">
    <text evidence="2 6">Belongs to the class-I pyridoxal-phosphate-dependent aminotransferase family.</text>
</comment>
<evidence type="ECO:0000313" key="9">
    <source>
        <dbReference type="Proteomes" id="UP000886752"/>
    </source>
</evidence>
<accession>A0A9D1PXU9</accession>
<comment type="cofactor">
    <cofactor evidence="1 6">
        <name>pyridoxal 5'-phosphate</name>
        <dbReference type="ChEBI" id="CHEBI:597326"/>
    </cofactor>
</comment>
<dbReference type="Gene3D" id="3.40.640.10">
    <property type="entry name" value="Type I PLP-dependent aspartate aminotransferase-like (Major domain)"/>
    <property type="match status" value="1"/>
</dbReference>
<evidence type="ECO:0000256" key="6">
    <source>
        <dbReference type="RuleBase" id="RU000481"/>
    </source>
</evidence>
<dbReference type="PROSITE" id="PS00105">
    <property type="entry name" value="AA_TRANSFER_CLASS_1"/>
    <property type="match status" value="1"/>
</dbReference>
<dbReference type="PRINTS" id="PR00753">
    <property type="entry name" value="ACCSYNTHASE"/>
</dbReference>
<evidence type="ECO:0000256" key="2">
    <source>
        <dbReference type="ARBA" id="ARBA00007441"/>
    </source>
</evidence>
<reference evidence="8" key="2">
    <citation type="submission" date="2021-04" db="EMBL/GenBank/DDBJ databases">
        <authorList>
            <person name="Gilroy R."/>
        </authorList>
    </citation>
    <scope>NUCLEOTIDE SEQUENCE</scope>
    <source>
        <strain evidence="8">ChiHecec2B26-446</strain>
    </source>
</reference>
<evidence type="ECO:0000256" key="3">
    <source>
        <dbReference type="ARBA" id="ARBA00022576"/>
    </source>
</evidence>
<comment type="caution">
    <text evidence="8">The sequence shown here is derived from an EMBL/GenBank/DDBJ whole genome shotgun (WGS) entry which is preliminary data.</text>
</comment>
<proteinExistence type="inferred from homology"/>
<evidence type="ECO:0000256" key="4">
    <source>
        <dbReference type="ARBA" id="ARBA00022679"/>
    </source>
</evidence>
<dbReference type="FunFam" id="3.40.640.10:FF:000033">
    <property type="entry name" value="Aspartate aminotransferase"/>
    <property type="match status" value="1"/>
</dbReference>
<reference evidence="8" key="1">
    <citation type="journal article" date="2021" name="PeerJ">
        <title>Extensive microbial diversity within the chicken gut microbiome revealed by metagenomics and culture.</title>
        <authorList>
            <person name="Gilroy R."/>
            <person name="Ravi A."/>
            <person name="Getino M."/>
            <person name="Pursley I."/>
            <person name="Horton D.L."/>
            <person name="Alikhan N.F."/>
            <person name="Baker D."/>
            <person name="Gharbi K."/>
            <person name="Hall N."/>
            <person name="Watson M."/>
            <person name="Adriaenssens E.M."/>
            <person name="Foster-Nyarko E."/>
            <person name="Jarju S."/>
            <person name="Secka A."/>
            <person name="Antonio M."/>
            <person name="Oren A."/>
            <person name="Chaudhuri R.R."/>
            <person name="La Ragione R."/>
            <person name="Hildebrand F."/>
            <person name="Pallen M.J."/>
        </authorList>
    </citation>
    <scope>NUCLEOTIDE SEQUENCE</scope>
    <source>
        <strain evidence="8">ChiHecec2B26-446</strain>
    </source>
</reference>
<dbReference type="InterPro" id="IPR015424">
    <property type="entry name" value="PyrdxlP-dep_Trfase"/>
</dbReference>
<dbReference type="GO" id="GO:0008483">
    <property type="term" value="F:transaminase activity"/>
    <property type="evidence" value="ECO:0007669"/>
    <property type="project" value="UniProtKB-KW"/>
</dbReference>
<dbReference type="SUPFAM" id="SSF53383">
    <property type="entry name" value="PLP-dependent transferases"/>
    <property type="match status" value="1"/>
</dbReference>
<keyword evidence="4 6" id="KW-0808">Transferase</keyword>
<evidence type="ECO:0000256" key="5">
    <source>
        <dbReference type="ARBA" id="ARBA00022898"/>
    </source>
</evidence>
<dbReference type="InterPro" id="IPR015421">
    <property type="entry name" value="PyrdxlP-dep_Trfase_major"/>
</dbReference>
<gene>
    <name evidence="8" type="ORF">H9894_05885</name>
</gene>
<evidence type="ECO:0000256" key="1">
    <source>
        <dbReference type="ARBA" id="ARBA00001933"/>
    </source>
</evidence>
<dbReference type="EC" id="2.6.1.-" evidence="6"/>
<dbReference type="PANTHER" id="PTHR46383:SF1">
    <property type="entry name" value="ASPARTATE AMINOTRANSFERASE"/>
    <property type="match status" value="1"/>
</dbReference>
<feature type="domain" description="Aminotransferase class I/classII large" evidence="7">
    <location>
        <begin position="32"/>
        <end position="383"/>
    </location>
</feature>
<dbReference type="AlphaFoldDB" id="A0A9D1PXU9"/>
<keyword evidence="3 6" id="KW-0032">Aminotransferase</keyword>
<dbReference type="CDD" id="cd00609">
    <property type="entry name" value="AAT_like"/>
    <property type="match status" value="1"/>
</dbReference>
<dbReference type="InterPro" id="IPR004838">
    <property type="entry name" value="NHTrfase_class1_PyrdxlP-BS"/>
</dbReference>
<keyword evidence="5" id="KW-0663">Pyridoxal phosphate</keyword>
<dbReference type="InterPro" id="IPR050596">
    <property type="entry name" value="AspAT/PAT-like"/>
</dbReference>
<organism evidence="8 9">
    <name type="scientific">Candidatus Desulfovibrio intestinipullorum</name>
    <dbReference type="NCBI Taxonomy" id="2838536"/>
    <lineage>
        <taxon>Bacteria</taxon>
        <taxon>Pseudomonadati</taxon>
        <taxon>Thermodesulfobacteriota</taxon>
        <taxon>Desulfovibrionia</taxon>
        <taxon>Desulfovibrionales</taxon>
        <taxon>Desulfovibrionaceae</taxon>
        <taxon>Desulfovibrio</taxon>
    </lineage>
</organism>
<dbReference type="InterPro" id="IPR004839">
    <property type="entry name" value="Aminotransferase_I/II_large"/>
</dbReference>
<dbReference type="EMBL" id="DXHV01000059">
    <property type="protein sequence ID" value="HIW00704.1"/>
    <property type="molecule type" value="Genomic_DNA"/>
</dbReference>
<name>A0A9D1PXU9_9BACT</name>
<dbReference type="Gene3D" id="3.90.1150.10">
    <property type="entry name" value="Aspartate Aminotransferase, domain 1"/>
    <property type="match status" value="1"/>
</dbReference>
<evidence type="ECO:0000313" key="8">
    <source>
        <dbReference type="EMBL" id="HIW00704.1"/>
    </source>
</evidence>
<protein>
    <recommendedName>
        <fullName evidence="6">Aminotransferase</fullName>
        <ecNumber evidence="6">2.6.1.-</ecNumber>
    </recommendedName>
</protein>
<dbReference type="Proteomes" id="UP000886752">
    <property type="component" value="Unassembled WGS sequence"/>
</dbReference>
<dbReference type="PANTHER" id="PTHR46383">
    <property type="entry name" value="ASPARTATE AMINOTRANSFERASE"/>
    <property type="match status" value="1"/>
</dbReference>
<dbReference type="GO" id="GO:0030170">
    <property type="term" value="F:pyridoxal phosphate binding"/>
    <property type="evidence" value="ECO:0007669"/>
    <property type="project" value="InterPro"/>
</dbReference>
<dbReference type="GO" id="GO:0006520">
    <property type="term" value="P:amino acid metabolic process"/>
    <property type="evidence" value="ECO:0007669"/>
    <property type="project" value="InterPro"/>
</dbReference>